<evidence type="ECO:0000313" key="2">
    <source>
        <dbReference type="Proteomes" id="UP000075901"/>
    </source>
</evidence>
<evidence type="ECO:0000313" key="1">
    <source>
        <dbReference type="EnsemblMetazoa" id="AMAM000636-PA"/>
    </source>
</evidence>
<dbReference type="VEuPathDB" id="VectorBase:AMAM000636"/>
<sequence>MASTVHKVAVVPLLVVVVLPVAVVVVPSSRKSRLLEHISQMRLTSGFSPNRSSVVALADRDSLATFCTRLAEVTAEPDEGCRSCRVRASFAELCLEPVTPPEDCRMIPSTLSAAFGFIAFSFSLWLRRSVVLEEALLADSRLPE</sequence>
<dbReference type="EnsemblMetazoa" id="AMAM000636-RA">
    <property type="protein sequence ID" value="AMAM000636-PA"/>
    <property type="gene ID" value="AMAM000636"/>
</dbReference>
<protein>
    <submittedName>
        <fullName evidence="1">Uncharacterized protein</fullName>
    </submittedName>
</protein>
<dbReference type="Proteomes" id="UP000075901">
    <property type="component" value="Unassembled WGS sequence"/>
</dbReference>
<keyword evidence="2" id="KW-1185">Reference proteome</keyword>
<reference evidence="2" key="1">
    <citation type="submission" date="2013-09" db="EMBL/GenBank/DDBJ databases">
        <title>The Genome Sequence of Anopheles maculatus species B.</title>
        <authorList>
            <consortium name="The Broad Institute Genomics Platform"/>
            <person name="Neafsey D.E."/>
            <person name="Besansky N."/>
            <person name="Howell P."/>
            <person name="Walton C."/>
            <person name="Young S.K."/>
            <person name="Zeng Q."/>
            <person name="Gargeya S."/>
            <person name="Fitzgerald M."/>
            <person name="Haas B."/>
            <person name="Abouelleil A."/>
            <person name="Allen A.W."/>
            <person name="Alvarado L."/>
            <person name="Arachchi H.M."/>
            <person name="Berlin A.M."/>
            <person name="Chapman S.B."/>
            <person name="Gainer-Dewar J."/>
            <person name="Goldberg J."/>
            <person name="Griggs A."/>
            <person name="Gujja S."/>
            <person name="Hansen M."/>
            <person name="Howarth C."/>
            <person name="Imamovic A."/>
            <person name="Ireland A."/>
            <person name="Larimer J."/>
            <person name="McCowan C."/>
            <person name="Murphy C."/>
            <person name="Pearson M."/>
            <person name="Poon T.W."/>
            <person name="Priest M."/>
            <person name="Roberts A."/>
            <person name="Saif S."/>
            <person name="Shea T."/>
            <person name="Sisk P."/>
            <person name="Sykes S."/>
            <person name="Wortman J."/>
            <person name="Nusbaum C."/>
            <person name="Birren B."/>
        </authorList>
    </citation>
    <scope>NUCLEOTIDE SEQUENCE [LARGE SCALE GENOMIC DNA]</scope>
    <source>
        <strain evidence="2">maculatus3</strain>
    </source>
</reference>
<dbReference type="AlphaFoldDB" id="A0A182S6I2"/>
<reference evidence="1" key="2">
    <citation type="submission" date="2020-05" db="UniProtKB">
        <authorList>
            <consortium name="EnsemblMetazoa"/>
        </authorList>
    </citation>
    <scope>IDENTIFICATION</scope>
    <source>
        <strain evidence="1">maculatus3</strain>
    </source>
</reference>
<organism evidence="1 2">
    <name type="scientific">Anopheles maculatus</name>
    <dbReference type="NCBI Taxonomy" id="74869"/>
    <lineage>
        <taxon>Eukaryota</taxon>
        <taxon>Metazoa</taxon>
        <taxon>Ecdysozoa</taxon>
        <taxon>Arthropoda</taxon>
        <taxon>Hexapoda</taxon>
        <taxon>Insecta</taxon>
        <taxon>Pterygota</taxon>
        <taxon>Neoptera</taxon>
        <taxon>Endopterygota</taxon>
        <taxon>Diptera</taxon>
        <taxon>Nematocera</taxon>
        <taxon>Culicoidea</taxon>
        <taxon>Culicidae</taxon>
        <taxon>Anophelinae</taxon>
        <taxon>Anopheles</taxon>
        <taxon>Anopheles maculatus group</taxon>
    </lineage>
</organism>
<name>A0A182S6I2_9DIPT</name>
<accession>A0A182S6I2</accession>
<proteinExistence type="predicted"/>